<evidence type="ECO:0000313" key="2">
    <source>
        <dbReference type="Proteomes" id="UP000053424"/>
    </source>
</evidence>
<dbReference type="AlphaFoldDB" id="A0A0C3BLY5"/>
<dbReference type="EMBL" id="KN831795">
    <property type="protein sequence ID" value="KIM37715.1"/>
    <property type="molecule type" value="Genomic_DNA"/>
</dbReference>
<dbReference type="Proteomes" id="UP000053424">
    <property type="component" value="Unassembled WGS sequence"/>
</dbReference>
<name>A0A0C3BLY5_HEBCY</name>
<dbReference type="HOGENOM" id="CLU_3050552_0_0_1"/>
<protein>
    <submittedName>
        <fullName evidence="1">Uncharacterized protein</fullName>
    </submittedName>
</protein>
<keyword evidence="2" id="KW-1185">Reference proteome</keyword>
<accession>A0A0C3BLY5</accession>
<reference evidence="1 2" key="1">
    <citation type="submission" date="2014-04" db="EMBL/GenBank/DDBJ databases">
        <authorList>
            <consortium name="DOE Joint Genome Institute"/>
            <person name="Kuo A."/>
            <person name="Gay G."/>
            <person name="Dore J."/>
            <person name="Kohler A."/>
            <person name="Nagy L.G."/>
            <person name="Floudas D."/>
            <person name="Copeland A."/>
            <person name="Barry K.W."/>
            <person name="Cichocki N."/>
            <person name="Veneault-Fourrey C."/>
            <person name="LaButti K."/>
            <person name="Lindquist E.A."/>
            <person name="Lipzen A."/>
            <person name="Lundell T."/>
            <person name="Morin E."/>
            <person name="Murat C."/>
            <person name="Sun H."/>
            <person name="Tunlid A."/>
            <person name="Henrissat B."/>
            <person name="Grigoriev I.V."/>
            <person name="Hibbett D.S."/>
            <person name="Martin F."/>
            <person name="Nordberg H.P."/>
            <person name="Cantor M.N."/>
            <person name="Hua S.X."/>
        </authorList>
    </citation>
    <scope>NUCLEOTIDE SEQUENCE [LARGE SCALE GENOMIC DNA]</scope>
    <source>
        <strain evidence="2">h7</strain>
    </source>
</reference>
<gene>
    <name evidence="1" type="ORF">M413DRAFT_448239</name>
</gene>
<sequence>MIILLLDRTPPTRVLTVQPLALINVPFTLLDLPPCVNGKWSRPFRNPPQKADIR</sequence>
<organism evidence="1 2">
    <name type="scientific">Hebeloma cylindrosporum</name>
    <dbReference type="NCBI Taxonomy" id="76867"/>
    <lineage>
        <taxon>Eukaryota</taxon>
        <taxon>Fungi</taxon>
        <taxon>Dikarya</taxon>
        <taxon>Basidiomycota</taxon>
        <taxon>Agaricomycotina</taxon>
        <taxon>Agaricomycetes</taxon>
        <taxon>Agaricomycetidae</taxon>
        <taxon>Agaricales</taxon>
        <taxon>Agaricineae</taxon>
        <taxon>Hymenogastraceae</taxon>
        <taxon>Hebeloma</taxon>
    </lineage>
</organism>
<evidence type="ECO:0000313" key="1">
    <source>
        <dbReference type="EMBL" id="KIM37715.1"/>
    </source>
</evidence>
<proteinExistence type="predicted"/>
<reference evidence="2" key="2">
    <citation type="submission" date="2015-01" db="EMBL/GenBank/DDBJ databases">
        <title>Evolutionary Origins and Diversification of the Mycorrhizal Mutualists.</title>
        <authorList>
            <consortium name="DOE Joint Genome Institute"/>
            <consortium name="Mycorrhizal Genomics Consortium"/>
            <person name="Kohler A."/>
            <person name="Kuo A."/>
            <person name="Nagy L.G."/>
            <person name="Floudas D."/>
            <person name="Copeland A."/>
            <person name="Barry K.W."/>
            <person name="Cichocki N."/>
            <person name="Veneault-Fourrey C."/>
            <person name="LaButti K."/>
            <person name="Lindquist E.A."/>
            <person name="Lipzen A."/>
            <person name="Lundell T."/>
            <person name="Morin E."/>
            <person name="Murat C."/>
            <person name="Riley R."/>
            <person name="Ohm R."/>
            <person name="Sun H."/>
            <person name="Tunlid A."/>
            <person name="Henrissat B."/>
            <person name="Grigoriev I.V."/>
            <person name="Hibbett D.S."/>
            <person name="Martin F."/>
        </authorList>
    </citation>
    <scope>NUCLEOTIDE SEQUENCE [LARGE SCALE GENOMIC DNA]</scope>
    <source>
        <strain evidence="2">h7</strain>
    </source>
</reference>